<name>A0A0J1BJJ6_RHOIS</name>
<reference evidence="2" key="1">
    <citation type="submission" date="2015-05" db="EMBL/GenBank/DDBJ databases">
        <title>Permanent draft genome of Rhodopirellula islandicus K833.</title>
        <authorList>
            <person name="Kizina J."/>
            <person name="Richter M."/>
            <person name="Glockner F.O."/>
            <person name="Harder J."/>
        </authorList>
    </citation>
    <scope>NUCLEOTIDE SEQUENCE [LARGE SCALE GENOMIC DNA]</scope>
    <source>
        <strain evidence="2">K833</strain>
    </source>
</reference>
<proteinExistence type="predicted"/>
<dbReference type="RefSeq" id="WP_053061070.1">
    <property type="nucleotide sequence ID" value="NZ_LECT01000014.1"/>
</dbReference>
<keyword evidence="1" id="KW-1133">Transmembrane helix</keyword>
<dbReference type="AlphaFoldDB" id="A0A0J1BJJ6"/>
<comment type="caution">
    <text evidence="2">The sequence shown here is derived from an EMBL/GenBank/DDBJ whole genome shotgun (WGS) entry which is preliminary data.</text>
</comment>
<organism evidence="2 3">
    <name type="scientific">Rhodopirellula islandica</name>
    <dbReference type="NCBI Taxonomy" id="595434"/>
    <lineage>
        <taxon>Bacteria</taxon>
        <taxon>Pseudomonadati</taxon>
        <taxon>Planctomycetota</taxon>
        <taxon>Planctomycetia</taxon>
        <taxon>Pirellulales</taxon>
        <taxon>Pirellulaceae</taxon>
        <taxon>Rhodopirellula</taxon>
    </lineage>
</organism>
<protein>
    <submittedName>
        <fullName evidence="2">Signal peptide and transmembrane protein</fullName>
    </submittedName>
</protein>
<dbReference type="STRING" id="595434.RISK_001348"/>
<feature type="transmembrane region" description="Helical" evidence="1">
    <location>
        <begin position="9"/>
        <end position="27"/>
    </location>
</feature>
<keyword evidence="1" id="KW-0472">Membrane</keyword>
<evidence type="ECO:0000313" key="2">
    <source>
        <dbReference type="EMBL" id="KLU06593.1"/>
    </source>
</evidence>
<sequence length="58" mass="5893">MSRDNYRTVGAIVGLALGIGAMFLFGMSGIVPGAMFGAGGCVIGGIAGEQIFDRRGQQ</sequence>
<evidence type="ECO:0000313" key="3">
    <source>
        <dbReference type="Proteomes" id="UP000036367"/>
    </source>
</evidence>
<evidence type="ECO:0000256" key="1">
    <source>
        <dbReference type="SAM" id="Phobius"/>
    </source>
</evidence>
<accession>A0A0J1BJJ6</accession>
<gene>
    <name evidence="2" type="ORF">RISK_001348</name>
</gene>
<dbReference type="EMBL" id="LECT01000014">
    <property type="protein sequence ID" value="KLU06593.1"/>
    <property type="molecule type" value="Genomic_DNA"/>
</dbReference>
<dbReference type="Proteomes" id="UP000036367">
    <property type="component" value="Unassembled WGS sequence"/>
</dbReference>
<keyword evidence="3" id="KW-1185">Reference proteome</keyword>
<dbReference type="PATRIC" id="fig|595434.4.peg.1294"/>
<keyword evidence="1 2" id="KW-0812">Transmembrane</keyword>